<sequence>MTYLSNIVRSPGDPKVISSGASSLGTADRLARALGWFSIGLGLMELIAPHRITRALGMEGQESLIRAYGAREIGSGILSLSIDKQVGLWSRVAGDGLDVATVMPAMRDDNPKRDNASLALAMLLGVTALDVIAAQSVTSRHSRSSRQWREYSDRSGFPRGLEATRGAAKDFQLPPDMRAAPVLAAVSDQPAQERARSH</sequence>
<feature type="region of interest" description="Disordered" evidence="1">
    <location>
        <begin position="143"/>
        <end position="170"/>
    </location>
</feature>
<name>A0A942I4W2_9HYPH</name>
<dbReference type="RefSeq" id="WP_188257651.1">
    <property type="nucleotide sequence ID" value="NZ_JABVCF010000019.1"/>
</dbReference>
<gene>
    <name evidence="2" type="ORF">KEU06_26210</name>
</gene>
<accession>A0A942I4W2</accession>
<evidence type="ECO:0000313" key="2">
    <source>
        <dbReference type="EMBL" id="MBS3652099.1"/>
    </source>
</evidence>
<comment type="caution">
    <text evidence="2">The sequence shown here is derived from an EMBL/GenBank/DDBJ whole genome shotgun (WGS) entry which is preliminary data.</text>
</comment>
<organism evidence="2 3">
    <name type="scientific">Pseudaminobacter soli</name>
    <name type="common">ex Zhang et al. 2022</name>
    <dbReference type="NCBI Taxonomy" id="2831468"/>
    <lineage>
        <taxon>Bacteria</taxon>
        <taxon>Pseudomonadati</taxon>
        <taxon>Pseudomonadota</taxon>
        <taxon>Alphaproteobacteria</taxon>
        <taxon>Hyphomicrobiales</taxon>
        <taxon>Phyllobacteriaceae</taxon>
        <taxon>Pseudaminobacter</taxon>
    </lineage>
</organism>
<evidence type="ECO:0000313" key="3">
    <source>
        <dbReference type="Proteomes" id="UP000680348"/>
    </source>
</evidence>
<protein>
    <recommendedName>
        <fullName evidence="4">Cyclase dehydrase</fullName>
    </recommendedName>
</protein>
<dbReference type="AlphaFoldDB" id="A0A942I4W2"/>
<evidence type="ECO:0000256" key="1">
    <source>
        <dbReference type="SAM" id="MobiDB-lite"/>
    </source>
</evidence>
<proteinExistence type="predicted"/>
<keyword evidence="3" id="KW-1185">Reference proteome</keyword>
<dbReference type="Proteomes" id="UP000680348">
    <property type="component" value="Unassembled WGS sequence"/>
</dbReference>
<dbReference type="EMBL" id="JAGWCR010000019">
    <property type="protein sequence ID" value="MBS3652099.1"/>
    <property type="molecule type" value="Genomic_DNA"/>
</dbReference>
<reference evidence="2" key="1">
    <citation type="submission" date="2021-04" db="EMBL/GenBank/DDBJ databases">
        <title>Pseudaminobacter soli sp. nov., isolated from paddy soil contaminated by heavy metals.</title>
        <authorList>
            <person name="Zhang K."/>
        </authorList>
    </citation>
    <scope>NUCLEOTIDE SEQUENCE</scope>
    <source>
        <strain evidence="2">19-2017</strain>
    </source>
</reference>
<evidence type="ECO:0008006" key="4">
    <source>
        <dbReference type="Google" id="ProtNLM"/>
    </source>
</evidence>